<protein>
    <recommendedName>
        <fullName evidence="6">tryptophan synthase</fullName>
        <ecNumber evidence="6">4.2.1.20</ecNumber>
    </recommendedName>
</protein>
<dbReference type="GO" id="GO:0005737">
    <property type="term" value="C:cytoplasm"/>
    <property type="evidence" value="ECO:0007669"/>
    <property type="project" value="TreeGrafter"/>
</dbReference>
<evidence type="ECO:0000256" key="2">
    <source>
        <dbReference type="ARBA" id="ARBA00002786"/>
    </source>
</evidence>
<name>A0A484F442_9EURY</name>
<comment type="function">
    <text evidence="2">The beta subunit is responsible for the synthesis of L-tryptophan from indole and L-serine.</text>
</comment>
<comment type="caution">
    <text evidence="14">The sequence shown here is derived from an EMBL/GenBank/DDBJ whole genome shotgun (WGS) entry which is preliminary data.</text>
</comment>
<dbReference type="SUPFAM" id="SSF53686">
    <property type="entry name" value="Tryptophan synthase beta subunit-like PLP-dependent enzymes"/>
    <property type="match status" value="1"/>
</dbReference>
<dbReference type="NCBIfam" id="TIGR01415">
    <property type="entry name" value="trpB_rel"/>
    <property type="match status" value="1"/>
</dbReference>
<dbReference type="InterPro" id="IPR006316">
    <property type="entry name" value="Trp_synth_b-like"/>
</dbReference>
<keyword evidence="15" id="KW-1185">Reference proteome</keyword>
<dbReference type="OrthoDB" id="371827at2157"/>
<dbReference type="GO" id="GO:0052684">
    <property type="term" value="F:L-serine hydro-lyase (adding indole, L-tryptophan-forming) activity"/>
    <property type="evidence" value="ECO:0007669"/>
    <property type="project" value="TreeGrafter"/>
</dbReference>
<dbReference type="EC" id="4.2.1.20" evidence="6"/>
<dbReference type="Gene3D" id="3.40.50.1100">
    <property type="match status" value="2"/>
</dbReference>
<evidence type="ECO:0000256" key="4">
    <source>
        <dbReference type="ARBA" id="ARBA00009982"/>
    </source>
</evidence>
<dbReference type="AlphaFoldDB" id="A0A484F442"/>
<gene>
    <name evidence="14" type="ORF">C7391_0662</name>
</gene>
<comment type="pathway">
    <text evidence="3">Amino-acid biosynthesis; L-tryptophan biosynthesis; L-tryptophan from chorismate: step 5/5.</text>
</comment>
<keyword evidence="11" id="KW-0456">Lyase</keyword>
<evidence type="ECO:0000256" key="10">
    <source>
        <dbReference type="ARBA" id="ARBA00023141"/>
    </source>
</evidence>
<proteinExistence type="inferred from homology"/>
<dbReference type="EMBL" id="SNYS01000007">
    <property type="protein sequence ID" value="TDQ69341.1"/>
    <property type="molecule type" value="Genomic_DNA"/>
</dbReference>
<evidence type="ECO:0000256" key="9">
    <source>
        <dbReference type="ARBA" id="ARBA00022898"/>
    </source>
</evidence>
<evidence type="ECO:0000256" key="5">
    <source>
        <dbReference type="ARBA" id="ARBA00011270"/>
    </source>
</evidence>
<feature type="domain" description="Tryptophan synthase beta chain-like PALP" evidence="13">
    <location>
        <begin position="80"/>
        <end position="416"/>
    </location>
</feature>
<evidence type="ECO:0000259" key="13">
    <source>
        <dbReference type="Pfam" id="PF00291"/>
    </source>
</evidence>
<dbReference type="Proteomes" id="UP000294855">
    <property type="component" value="Unassembled WGS sequence"/>
</dbReference>
<dbReference type="InterPro" id="IPR036052">
    <property type="entry name" value="TrpB-like_PALP_sf"/>
</dbReference>
<dbReference type="NCBIfam" id="NF009057">
    <property type="entry name" value="PRK12391.1"/>
    <property type="match status" value="1"/>
</dbReference>
<dbReference type="PIRSF" id="PIRSF500824">
    <property type="entry name" value="TrpB_prok"/>
    <property type="match status" value="1"/>
</dbReference>
<evidence type="ECO:0000256" key="6">
    <source>
        <dbReference type="ARBA" id="ARBA00012043"/>
    </source>
</evidence>
<dbReference type="GO" id="GO:0004834">
    <property type="term" value="F:tryptophan synthase activity"/>
    <property type="evidence" value="ECO:0007669"/>
    <property type="project" value="UniProtKB-EC"/>
</dbReference>
<dbReference type="PIRSF" id="PIRSF001413">
    <property type="entry name" value="Trp_syn_beta"/>
    <property type="match status" value="1"/>
</dbReference>
<comment type="subunit">
    <text evidence="5">Tetramer of two alpha and two beta chains.</text>
</comment>
<dbReference type="InterPro" id="IPR023026">
    <property type="entry name" value="Trp_synth_beta/beta-like"/>
</dbReference>
<keyword evidence="10" id="KW-0057">Aromatic amino acid biosynthesis</keyword>
<keyword evidence="9" id="KW-0663">Pyridoxal phosphate</keyword>
<keyword evidence="7" id="KW-0028">Amino-acid biosynthesis</keyword>
<comment type="catalytic activity">
    <reaction evidence="12">
        <text>(1S,2R)-1-C-(indol-3-yl)glycerol 3-phosphate + L-serine = D-glyceraldehyde 3-phosphate + L-tryptophan + H2O</text>
        <dbReference type="Rhea" id="RHEA:10532"/>
        <dbReference type="ChEBI" id="CHEBI:15377"/>
        <dbReference type="ChEBI" id="CHEBI:33384"/>
        <dbReference type="ChEBI" id="CHEBI:57912"/>
        <dbReference type="ChEBI" id="CHEBI:58866"/>
        <dbReference type="ChEBI" id="CHEBI:59776"/>
        <dbReference type="EC" id="4.2.1.20"/>
    </reaction>
</comment>
<evidence type="ECO:0000313" key="14">
    <source>
        <dbReference type="EMBL" id="TDQ69341.1"/>
    </source>
</evidence>
<evidence type="ECO:0000256" key="11">
    <source>
        <dbReference type="ARBA" id="ARBA00023239"/>
    </source>
</evidence>
<dbReference type="InterPro" id="IPR001926">
    <property type="entry name" value="TrpB-like_PALP"/>
</dbReference>
<evidence type="ECO:0000256" key="12">
    <source>
        <dbReference type="ARBA" id="ARBA00049047"/>
    </source>
</evidence>
<evidence type="ECO:0000313" key="15">
    <source>
        <dbReference type="Proteomes" id="UP000294855"/>
    </source>
</evidence>
<dbReference type="GO" id="GO:0030170">
    <property type="term" value="F:pyridoxal phosphate binding"/>
    <property type="evidence" value="ECO:0007669"/>
    <property type="project" value="InterPro"/>
</dbReference>
<comment type="cofactor">
    <cofactor evidence="1">
        <name>pyridoxal 5'-phosphate</name>
        <dbReference type="ChEBI" id="CHEBI:597326"/>
    </cofactor>
</comment>
<evidence type="ECO:0000256" key="1">
    <source>
        <dbReference type="ARBA" id="ARBA00001933"/>
    </source>
</evidence>
<keyword evidence="8" id="KW-0822">Tryptophan biosynthesis</keyword>
<comment type="similarity">
    <text evidence="4">Belongs to the TrpB family.</text>
</comment>
<organism evidence="14 15">
    <name type="scientific">Methanimicrococcus blatticola</name>
    <dbReference type="NCBI Taxonomy" id="91560"/>
    <lineage>
        <taxon>Archaea</taxon>
        <taxon>Methanobacteriati</taxon>
        <taxon>Methanobacteriota</taxon>
        <taxon>Stenosarchaea group</taxon>
        <taxon>Methanomicrobia</taxon>
        <taxon>Methanosarcinales</taxon>
        <taxon>Methanosarcinaceae</taxon>
        <taxon>Methanimicrococcus</taxon>
    </lineage>
</organism>
<dbReference type="PANTHER" id="PTHR48077:SF6">
    <property type="entry name" value="TRYPTOPHAN SYNTHASE"/>
    <property type="match status" value="1"/>
</dbReference>
<sequence>MSIPYRIYLDEEQIPKKYYNIRADMPEQHDPLLNPTTDQPATLEDLKPVFCDELAKQELDTTTRYFDIPKPVQEFYKMFRPSPLIRAYNLEKALGTPAKIYYKFEGNNTSGSHKLNSAAAQVHYAKEQGLTSLTTETGAGQWGTALSMACAFYNLDLTVYMVRGSAEQKPYRKSVIETFGADIIPSPSNTTAVGRSILKEHPDTGGSLGCAISEAVETAVNTPNCRYVLGSVLNQVLLHQSIIGLESKAAMDSIDEYPDVVIGCAGGGSNLGGLIAPYMQDKLKERSDVRIVAVEPVSCPSLTRGRYVYDFCDTGKITPLARMYTLGSQFMPSADHAGGLRYHGMSPILSKLYHDGYMEAVSVQQTKVFEAAVLFAKHETILPAPESAHAIRTAIDEAMECKKTGEEKTILFGLTGTGYFDMQAYSSYLAGKMTDYIPSDSDLEAGFNQLPNVESIKSSSSTSVHSMT</sequence>
<dbReference type="PANTHER" id="PTHR48077">
    <property type="entry name" value="TRYPTOPHAN SYNTHASE-RELATED"/>
    <property type="match status" value="1"/>
</dbReference>
<dbReference type="Pfam" id="PF00291">
    <property type="entry name" value="PALP"/>
    <property type="match status" value="1"/>
</dbReference>
<evidence type="ECO:0000256" key="8">
    <source>
        <dbReference type="ARBA" id="ARBA00022822"/>
    </source>
</evidence>
<reference evidence="14 15" key="1">
    <citation type="submission" date="2019-03" db="EMBL/GenBank/DDBJ databases">
        <title>Genomic Encyclopedia of Type Strains, Phase IV (KMG-IV): sequencing the most valuable type-strain genomes for metagenomic binning, comparative biology and taxonomic classification.</title>
        <authorList>
            <person name="Goeker M."/>
        </authorList>
    </citation>
    <scope>NUCLEOTIDE SEQUENCE [LARGE SCALE GENOMIC DNA]</scope>
    <source>
        <strain evidence="14 15">DSM 13328</strain>
    </source>
</reference>
<evidence type="ECO:0000256" key="7">
    <source>
        <dbReference type="ARBA" id="ARBA00022605"/>
    </source>
</evidence>
<evidence type="ECO:0000256" key="3">
    <source>
        <dbReference type="ARBA" id="ARBA00004733"/>
    </source>
</evidence>
<dbReference type="RefSeq" id="WP_133517138.1">
    <property type="nucleotide sequence ID" value="NZ_JAHDUW010000002.1"/>
</dbReference>
<accession>A0A484F442</accession>